<gene>
    <name evidence="2" type="ORF">RS130_03875</name>
</gene>
<evidence type="ECO:0000259" key="1">
    <source>
        <dbReference type="Pfam" id="PF01370"/>
    </source>
</evidence>
<accession>A0ABU3ST69</accession>
<dbReference type="Proteomes" id="UP001247805">
    <property type="component" value="Unassembled WGS sequence"/>
</dbReference>
<name>A0ABU3ST69_9ALTE</name>
<dbReference type="InterPro" id="IPR001509">
    <property type="entry name" value="Epimerase_deHydtase"/>
</dbReference>
<dbReference type="Gene3D" id="3.40.50.720">
    <property type="entry name" value="NAD(P)-binding Rossmann-like Domain"/>
    <property type="match status" value="1"/>
</dbReference>
<dbReference type="EMBL" id="JAWDIO010000002">
    <property type="protein sequence ID" value="MDU0353184.1"/>
    <property type="molecule type" value="Genomic_DNA"/>
</dbReference>
<proteinExistence type="predicted"/>
<evidence type="ECO:0000313" key="3">
    <source>
        <dbReference type="Proteomes" id="UP001247805"/>
    </source>
</evidence>
<keyword evidence="3" id="KW-1185">Reference proteome</keyword>
<dbReference type="InterPro" id="IPR036291">
    <property type="entry name" value="NAD(P)-bd_dom_sf"/>
</dbReference>
<organism evidence="2 3">
    <name type="scientific">Paraglaciecola aquimarina</name>
    <dbReference type="NCBI Taxonomy" id="1235557"/>
    <lineage>
        <taxon>Bacteria</taxon>
        <taxon>Pseudomonadati</taxon>
        <taxon>Pseudomonadota</taxon>
        <taxon>Gammaproteobacteria</taxon>
        <taxon>Alteromonadales</taxon>
        <taxon>Alteromonadaceae</taxon>
        <taxon>Paraglaciecola</taxon>
    </lineage>
</organism>
<dbReference type="PANTHER" id="PTHR48079">
    <property type="entry name" value="PROTEIN YEEZ"/>
    <property type="match status" value="1"/>
</dbReference>
<dbReference type="SUPFAM" id="SSF51735">
    <property type="entry name" value="NAD(P)-binding Rossmann-fold domains"/>
    <property type="match status" value="1"/>
</dbReference>
<protein>
    <submittedName>
        <fullName evidence="2">SDR family oxidoreductase</fullName>
        <ecNumber evidence="2">1.1.1.290</ecNumber>
    </submittedName>
</protein>
<dbReference type="EC" id="1.1.1.290" evidence="2"/>
<sequence>MKIAVVGAGWLGLPLALSLQKRGYGVVATRRSVAGVAELLDMGLNGLQFELARDLQASQFDNIFNSDVLFLNIPVGRNSPHKAGFVEAVEALLKHAKQRNIQHVLLVSTTSVYGNASGKVNEHSSPHPETESAKANLAIELLVKQYFAEQASIIRLAGLVGDERHPVKFLAGKTSLPNAKQVVNLIHQQDIIKAIHVILLRQLWGETFLLCATEYPSREEYYTWAAKKLDLPAPQFLPQEDSQQGKSIDASQSLAKLGIQLTYSSPYQMLPSDG</sequence>
<reference evidence="2 3" key="1">
    <citation type="submission" date="2023-10" db="EMBL/GenBank/DDBJ databases">
        <title>Glaciecola aquimarina strain GGW-M5 nov., isolated from a coastal seawater.</title>
        <authorList>
            <person name="Bayburt H."/>
            <person name="Kim J.M."/>
            <person name="Choi B.J."/>
            <person name="Jeon C.O."/>
        </authorList>
    </citation>
    <scope>NUCLEOTIDE SEQUENCE [LARGE SCALE GENOMIC DNA]</scope>
    <source>
        <strain evidence="2 3">KCTC 32108</strain>
    </source>
</reference>
<dbReference type="GO" id="GO:0033711">
    <property type="term" value="F:4-phosphoerythronate dehydrogenase activity"/>
    <property type="evidence" value="ECO:0007669"/>
    <property type="project" value="UniProtKB-EC"/>
</dbReference>
<dbReference type="PANTHER" id="PTHR48079:SF6">
    <property type="entry name" value="NAD(P)-BINDING DOMAIN-CONTAINING PROTEIN-RELATED"/>
    <property type="match status" value="1"/>
</dbReference>
<feature type="domain" description="NAD-dependent epimerase/dehydratase" evidence="1">
    <location>
        <begin position="4"/>
        <end position="199"/>
    </location>
</feature>
<dbReference type="Pfam" id="PF01370">
    <property type="entry name" value="Epimerase"/>
    <property type="match status" value="1"/>
</dbReference>
<dbReference type="RefSeq" id="WP_316024875.1">
    <property type="nucleotide sequence ID" value="NZ_JAWDIO010000002.1"/>
</dbReference>
<dbReference type="CDD" id="cd05266">
    <property type="entry name" value="SDR_a4"/>
    <property type="match status" value="1"/>
</dbReference>
<dbReference type="InterPro" id="IPR051783">
    <property type="entry name" value="NAD(P)-dependent_oxidoreduct"/>
</dbReference>
<keyword evidence="2" id="KW-0560">Oxidoreductase</keyword>
<comment type="caution">
    <text evidence="2">The sequence shown here is derived from an EMBL/GenBank/DDBJ whole genome shotgun (WGS) entry which is preliminary data.</text>
</comment>
<evidence type="ECO:0000313" key="2">
    <source>
        <dbReference type="EMBL" id="MDU0353184.1"/>
    </source>
</evidence>